<comment type="caution">
    <text evidence="1">The sequence shown here is derived from an EMBL/GenBank/DDBJ whole genome shotgun (WGS) entry which is preliminary data.</text>
</comment>
<reference evidence="1 2" key="1">
    <citation type="journal article" date="2022" name="Plant J.">
        <title>Chromosome-level genome of Camellia lanceoleosa provides a valuable resource for understanding genome evolution and self-incompatibility.</title>
        <authorList>
            <person name="Gong W."/>
            <person name="Xiao S."/>
            <person name="Wang L."/>
            <person name="Liao Z."/>
            <person name="Chang Y."/>
            <person name="Mo W."/>
            <person name="Hu G."/>
            <person name="Li W."/>
            <person name="Zhao G."/>
            <person name="Zhu H."/>
            <person name="Hu X."/>
            <person name="Ji K."/>
            <person name="Xiang X."/>
            <person name="Song Q."/>
            <person name="Yuan D."/>
            <person name="Jin S."/>
            <person name="Zhang L."/>
        </authorList>
    </citation>
    <scope>NUCLEOTIDE SEQUENCE [LARGE SCALE GENOMIC DNA]</scope>
    <source>
        <strain evidence="1">SQ_2022a</strain>
    </source>
</reference>
<protein>
    <submittedName>
        <fullName evidence="1">Phytochrome-interacting ankyrin-repeat protein 1</fullName>
    </submittedName>
</protein>
<keyword evidence="2" id="KW-1185">Reference proteome</keyword>
<evidence type="ECO:0000313" key="2">
    <source>
        <dbReference type="Proteomes" id="UP001060215"/>
    </source>
</evidence>
<organism evidence="1 2">
    <name type="scientific">Camellia lanceoleosa</name>
    <dbReference type="NCBI Taxonomy" id="1840588"/>
    <lineage>
        <taxon>Eukaryota</taxon>
        <taxon>Viridiplantae</taxon>
        <taxon>Streptophyta</taxon>
        <taxon>Embryophyta</taxon>
        <taxon>Tracheophyta</taxon>
        <taxon>Spermatophyta</taxon>
        <taxon>Magnoliopsida</taxon>
        <taxon>eudicotyledons</taxon>
        <taxon>Gunneridae</taxon>
        <taxon>Pentapetalae</taxon>
        <taxon>asterids</taxon>
        <taxon>Ericales</taxon>
        <taxon>Theaceae</taxon>
        <taxon>Camellia</taxon>
    </lineage>
</organism>
<dbReference type="EMBL" id="CM045770">
    <property type="protein sequence ID" value="KAI7991911.1"/>
    <property type="molecule type" value="Genomic_DNA"/>
</dbReference>
<evidence type="ECO:0000313" key="1">
    <source>
        <dbReference type="EMBL" id="KAI7991911.1"/>
    </source>
</evidence>
<accession>A0ACC0FX32</accession>
<sequence length="477" mass="54330">MQVSLSKAYEAASKEGGGEEVLCKFWREQQQQLGGGASEKEIDERGNTMLHFMAMSNNTLALKKLLDVGLLTANELNPRNAKGDTPLHEAAKLGHMNFVEMLVEKNPGSVFERNKFGETPLYSAVAYEKVEVFNFLKWKVYNRRNRSSSNNTTNTTAMAAMTKNDGSTVLHTAVNEEYYDLAIGILDSFPDLAWKRDENGKTALNLLATKPSSFKSGSSFAPRNIGRWSFIPIQMLAILIYMCKSSHCFLIHLWDLVDRGYDEPATLEDEGNLNDTQKTTLKDSRRRDKKVLAWLAGIRNAKQKHISARNLAKKLVNNEMDWIDYTNYKLKDCAPCYWLSLTKTQTETETETEAQTETHRKILNRMKNPLIEATKDGIDELVKQILEEFPHAAYSYDENGKNILHIAVEQKDRILYNYFTQKIISKKDMQEDIDNEGNTILHLAASLGTTPRVLLGSLNQMTWDICWFTVLIPHFSY</sequence>
<dbReference type="Proteomes" id="UP001060215">
    <property type="component" value="Chromosome 13"/>
</dbReference>
<name>A0ACC0FX32_9ERIC</name>
<gene>
    <name evidence="1" type="ORF">LOK49_LG12G02506</name>
</gene>
<proteinExistence type="predicted"/>